<protein>
    <submittedName>
        <fullName evidence="1">DNA gyrase subunit A</fullName>
        <ecNumber evidence="1">5.99.1.3</ecNumber>
    </submittedName>
</protein>
<dbReference type="PANTHER" id="PTHR43493:SF5">
    <property type="entry name" value="DNA GYRASE SUBUNIT A, CHLOROPLASTIC_MITOCHONDRIAL"/>
    <property type="match status" value="1"/>
</dbReference>
<dbReference type="PANTHER" id="PTHR43493">
    <property type="entry name" value="DNA GYRASE/TOPOISOMERASE SUBUNIT A"/>
    <property type="match status" value="1"/>
</dbReference>
<dbReference type="GO" id="GO:0003918">
    <property type="term" value="F:DNA topoisomerase type II (double strand cut, ATP-hydrolyzing) activity"/>
    <property type="evidence" value="ECO:0007669"/>
    <property type="project" value="TreeGrafter"/>
</dbReference>
<accession>A0A3B0XQB5</accession>
<evidence type="ECO:0000313" key="1">
    <source>
        <dbReference type="EMBL" id="VAW65437.1"/>
    </source>
</evidence>
<keyword evidence="1" id="KW-0413">Isomerase</keyword>
<dbReference type="GO" id="GO:0009330">
    <property type="term" value="C:DNA topoisomerase type II (double strand cut, ATP-hydrolyzing) complex"/>
    <property type="evidence" value="ECO:0007669"/>
    <property type="project" value="TreeGrafter"/>
</dbReference>
<dbReference type="InterPro" id="IPR006691">
    <property type="entry name" value="GyrA/parC_rep"/>
</dbReference>
<dbReference type="InterPro" id="IPR035516">
    <property type="entry name" value="Gyrase/topoIV_suA_C"/>
</dbReference>
<proteinExistence type="predicted"/>
<dbReference type="GO" id="GO:0006265">
    <property type="term" value="P:DNA topological change"/>
    <property type="evidence" value="ECO:0007669"/>
    <property type="project" value="InterPro"/>
</dbReference>
<dbReference type="InterPro" id="IPR050220">
    <property type="entry name" value="Type_II_DNA_Topoisomerases"/>
</dbReference>
<gene>
    <name evidence="1" type="ORF">MNBD_GAMMA10-2069</name>
</gene>
<feature type="non-terminal residue" evidence="1">
    <location>
        <position position="1"/>
    </location>
</feature>
<dbReference type="SUPFAM" id="SSF101904">
    <property type="entry name" value="GyrA/ParC C-terminal domain-like"/>
    <property type="match status" value="1"/>
</dbReference>
<dbReference type="EC" id="5.99.1.3" evidence="1"/>
<name>A0A3B0XQB5_9ZZZZ</name>
<organism evidence="1">
    <name type="scientific">hydrothermal vent metagenome</name>
    <dbReference type="NCBI Taxonomy" id="652676"/>
    <lineage>
        <taxon>unclassified sequences</taxon>
        <taxon>metagenomes</taxon>
        <taxon>ecological metagenomes</taxon>
    </lineage>
</organism>
<reference evidence="1" key="1">
    <citation type="submission" date="2018-06" db="EMBL/GenBank/DDBJ databases">
        <authorList>
            <person name="Zhirakovskaya E."/>
        </authorList>
    </citation>
    <scope>NUCLEOTIDE SEQUENCE</scope>
</reference>
<dbReference type="GO" id="GO:0003677">
    <property type="term" value="F:DNA binding"/>
    <property type="evidence" value="ECO:0007669"/>
    <property type="project" value="InterPro"/>
</dbReference>
<dbReference type="AlphaFoldDB" id="A0A3B0XQB5"/>
<sequence length="133" mass="14600">GVRGIRMKEAQKLISLIVVDDDASILTATEKGYGKRTATREYVCKGRGGQGVISIQTSERNGNVVGAVQVTEQDEFMMISDGGTLIRTSVEEVRVMGRNTQGVRLIRLSDKEKLVEIERIELLGDEDAEESAE</sequence>
<dbReference type="EMBL" id="UOFJ01000180">
    <property type="protein sequence ID" value="VAW65437.1"/>
    <property type="molecule type" value="Genomic_DNA"/>
</dbReference>
<dbReference type="Pfam" id="PF03989">
    <property type="entry name" value="DNA_gyraseA_C"/>
    <property type="match status" value="3"/>
</dbReference>
<dbReference type="GO" id="GO:0005737">
    <property type="term" value="C:cytoplasm"/>
    <property type="evidence" value="ECO:0007669"/>
    <property type="project" value="TreeGrafter"/>
</dbReference>
<dbReference type="Gene3D" id="2.120.10.90">
    <property type="entry name" value="DNA gyrase/topoisomerase IV, subunit A, C-terminal"/>
    <property type="match status" value="1"/>
</dbReference>
<dbReference type="GO" id="GO:0005524">
    <property type="term" value="F:ATP binding"/>
    <property type="evidence" value="ECO:0007669"/>
    <property type="project" value="InterPro"/>
</dbReference>